<evidence type="ECO:0000259" key="4">
    <source>
        <dbReference type="SMART" id="SM00797"/>
    </source>
</evidence>
<protein>
    <submittedName>
        <fullName evidence="5">Urea amidolyase</fullName>
    </submittedName>
</protein>
<feature type="domain" description="Carboxyltransferase" evidence="4">
    <location>
        <begin position="25"/>
        <end position="307"/>
    </location>
</feature>
<dbReference type="InterPro" id="IPR003778">
    <property type="entry name" value="CT_A_B"/>
</dbReference>
<dbReference type="SUPFAM" id="SSF50891">
    <property type="entry name" value="Cyclophilin-like"/>
    <property type="match status" value="1"/>
</dbReference>
<keyword evidence="2" id="KW-0378">Hydrolase</keyword>
<dbReference type="Gene3D" id="2.40.100.10">
    <property type="entry name" value="Cyclophilin-like"/>
    <property type="match status" value="1"/>
</dbReference>
<evidence type="ECO:0000256" key="2">
    <source>
        <dbReference type="ARBA" id="ARBA00022801"/>
    </source>
</evidence>
<dbReference type="InterPro" id="IPR029000">
    <property type="entry name" value="Cyclophilin-like_dom_sf"/>
</dbReference>
<dbReference type="PANTHER" id="PTHR43309:SF4">
    <property type="entry name" value="CARBOXYLTRANSFERASE DOMAIN-CONTAINING PROTEIN"/>
    <property type="match status" value="1"/>
</dbReference>
<dbReference type="RefSeq" id="WP_086961255.1">
    <property type="nucleotide sequence ID" value="NZ_AP018681.1"/>
</dbReference>
<keyword evidence="5" id="KW-0456">Lyase</keyword>
<keyword evidence="6" id="KW-1185">Reference proteome</keyword>
<dbReference type="AlphaFoldDB" id="A0A368LGZ6"/>
<proteinExistence type="predicted"/>
<dbReference type="GO" id="GO:0016829">
    <property type="term" value="F:lyase activity"/>
    <property type="evidence" value="ECO:0007669"/>
    <property type="project" value="UniProtKB-KW"/>
</dbReference>
<organism evidence="5 6">
    <name type="scientific">Vibrio casei</name>
    <dbReference type="NCBI Taxonomy" id="673372"/>
    <lineage>
        <taxon>Bacteria</taxon>
        <taxon>Pseudomonadati</taxon>
        <taxon>Pseudomonadota</taxon>
        <taxon>Gammaproteobacteria</taxon>
        <taxon>Vibrionales</taxon>
        <taxon>Vibrionaceae</taxon>
        <taxon>Vibrio</taxon>
    </lineage>
</organism>
<evidence type="ECO:0000256" key="1">
    <source>
        <dbReference type="ARBA" id="ARBA00022741"/>
    </source>
</evidence>
<dbReference type="GO" id="GO:0016787">
    <property type="term" value="F:hydrolase activity"/>
    <property type="evidence" value="ECO:0007669"/>
    <property type="project" value="UniProtKB-KW"/>
</dbReference>
<keyword evidence="1" id="KW-0547">Nucleotide-binding</keyword>
<dbReference type="NCBIfam" id="TIGR00724">
    <property type="entry name" value="urea_amlyse_rel"/>
    <property type="match status" value="1"/>
</dbReference>
<evidence type="ECO:0000313" key="6">
    <source>
        <dbReference type="Proteomes" id="UP000252479"/>
    </source>
</evidence>
<dbReference type="PANTHER" id="PTHR43309">
    <property type="entry name" value="5-OXOPROLINASE SUBUNIT C"/>
    <property type="match status" value="1"/>
</dbReference>
<dbReference type="InterPro" id="IPR052708">
    <property type="entry name" value="PxpC"/>
</dbReference>
<comment type="caution">
    <text evidence="5">The sequence shown here is derived from an EMBL/GenBank/DDBJ whole genome shotgun (WGS) entry which is preliminary data.</text>
</comment>
<evidence type="ECO:0000313" key="5">
    <source>
        <dbReference type="EMBL" id="RCS70014.1"/>
    </source>
</evidence>
<evidence type="ECO:0000256" key="3">
    <source>
        <dbReference type="ARBA" id="ARBA00022840"/>
    </source>
</evidence>
<reference evidence="5 6" key="1">
    <citation type="journal article" date="2017" name="Elife">
        <title>Extensive horizontal gene transfer in cheese-associated bacteria.</title>
        <authorList>
            <person name="Bonham K.S."/>
            <person name="Wolfe B.E."/>
            <person name="Dutton R.J."/>
        </authorList>
    </citation>
    <scope>NUCLEOTIDE SEQUENCE [LARGE SCALE GENOMIC DNA]</scope>
    <source>
        <strain evidence="5 6">JB196</strain>
    </source>
</reference>
<name>A0A368LGZ6_9VIBR</name>
<sequence length="310" mass="34035">MNALRVLSSGTLSLVQDLGRQGVGHLGLSSGGPVDLHAFCWANRLLGNAINASMIEITLGQVSFKAQCDVMLSLTGADMPANIDGLNIENWRSFLMKKGQVLKLGYARKGLRSYLAIQSGIDAPKVYGSSATVIRNQLGGLVNSQGQALQNGDIIPICKPPTTRLEPQFVPPRFIPDYPQQVDIGVFETYQHDAFNQTQKNEFYSNVYTVSDKLDRMGIRLQGKSIYSNCRGIISEGIAPGSIQFPPNGQPIILACDRQTLGGYPKIGCVSKMSLMRLAQVRPGTVLNFYLSDIEEETEKYCEFMRFFGL</sequence>
<dbReference type="GeneID" id="303189460"/>
<accession>A0A368LGZ6</accession>
<dbReference type="Proteomes" id="UP000252479">
    <property type="component" value="Unassembled WGS sequence"/>
</dbReference>
<gene>
    <name evidence="5" type="ORF">CIK83_11060</name>
</gene>
<dbReference type="EMBL" id="QPGL01000002">
    <property type="protein sequence ID" value="RCS70014.1"/>
    <property type="molecule type" value="Genomic_DNA"/>
</dbReference>
<dbReference type="SMART" id="SM00797">
    <property type="entry name" value="AHS2"/>
    <property type="match status" value="1"/>
</dbReference>
<keyword evidence="3" id="KW-0067">ATP-binding</keyword>
<dbReference type="GO" id="GO:0005524">
    <property type="term" value="F:ATP binding"/>
    <property type="evidence" value="ECO:0007669"/>
    <property type="project" value="UniProtKB-KW"/>
</dbReference>
<dbReference type="OrthoDB" id="9768696at2"/>
<dbReference type="Pfam" id="PF02626">
    <property type="entry name" value="CT_A_B"/>
    <property type="match status" value="1"/>
</dbReference>